<evidence type="ECO:0000313" key="1">
    <source>
        <dbReference type="EMBL" id="SVC49530.1"/>
    </source>
</evidence>
<dbReference type="AlphaFoldDB" id="A0A382MLN2"/>
<organism evidence="1">
    <name type="scientific">marine metagenome</name>
    <dbReference type="NCBI Taxonomy" id="408172"/>
    <lineage>
        <taxon>unclassified sequences</taxon>
        <taxon>metagenomes</taxon>
        <taxon>ecological metagenomes</taxon>
    </lineage>
</organism>
<protein>
    <submittedName>
        <fullName evidence="1">Uncharacterized protein</fullName>
    </submittedName>
</protein>
<sequence>MIRRLNFYDKILSADSLPTWREALRNESRTLAVTN</sequence>
<dbReference type="EMBL" id="UINC01094355">
    <property type="protein sequence ID" value="SVC49530.1"/>
    <property type="molecule type" value="Genomic_DNA"/>
</dbReference>
<name>A0A382MLN2_9ZZZZ</name>
<reference evidence="1" key="1">
    <citation type="submission" date="2018-05" db="EMBL/GenBank/DDBJ databases">
        <authorList>
            <person name="Lanie J.A."/>
            <person name="Ng W.-L."/>
            <person name="Kazmierczak K.M."/>
            <person name="Andrzejewski T.M."/>
            <person name="Davidsen T.M."/>
            <person name="Wayne K.J."/>
            <person name="Tettelin H."/>
            <person name="Glass J.I."/>
            <person name="Rusch D."/>
            <person name="Podicherti R."/>
            <person name="Tsui H.-C.T."/>
            <person name="Winkler M.E."/>
        </authorList>
    </citation>
    <scope>NUCLEOTIDE SEQUENCE</scope>
</reference>
<gene>
    <name evidence="1" type="ORF">METZ01_LOCUS302384</name>
</gene>
<proteinExistence type="predicted"/>
<accession>A0A382MLN2</accession>
<feature type="non-terminal residue" evidence="1">
    <location>
        <position position="35"/>
    </location>
</feature>